<evidence type="ECO:0000256" key="2">
    <source>
        <dbReference type="ARBA" id="ARBA00007809"/>
    </source>
</evidence>
<evidence type="ECO:0000256" key="10">
    <source>
        <dbReference type="SAM" id="Phobius"/>
    </source>
</evidence>
<feature type="transmembrane region" description="Helical" evidence="10">
    <location>
        <begin position="62"/>
        <end position="84"/>
    </location>
</feature>
<evidence type="ECO:0000256" key="9">
    <source>
        <dbReference type="ARBA" id="ARBA00023136"/>
    </source>
</evidence>
<keyword evidence="9 10" id="KW-0472">Membrane</keyword>
<comment type="similarity">
    <text evidence="2">Belongs to the SWEET sugar transporter family.</text>
</comment>
<keyword evidence="12" id="KW-1185">Reference proteome</keyword>
<keyword evidence="5" id="KW-0762">Sugar transport</keyword>
<keyword evidence="3" id="KW-0813">Transport</keyword>
<dbReference type="GO" id="GO:0051119">
    <property type="term" value="F:sugar transmembrane transporter activity"/>
    <property type="evidence" value="ECO:0007669"/>
    <property type="project" value="InterPro"/>
</dbReference>
<dbReference type="EMBL" id="CYKH01001978">
    <property type="protein sequence ID" value="CUG91890.1"/>
    <property type="molecule type" value="Genomic_DNA"/>
</dbReference>
<organism evidence="11 12">
    <name type="scientific">Bodo saltans</name>
    <name type="common">Flagellated protozoan</name>
    <dbReference type="NCBI Taxonomy" id="75058"/>
    <lineage>
        <taxon>Eukaryota</taxon>
        <taxon>Discoba</taxon>
        <taxon>Euglenozoa</taxon>
        <taxon>Kinetoplastea</taxon>
        <taxon>Metakinetoplastina</taxon>
        <taxon>Eubodonida</taxon>
        <taxon>Bodonidae</taxon>
        <taxon>Bodo</taxon>
    </lineage>
</organism>
<reference evidence="12" key="1">
    <citation type="submission" date="2015-09" db="EMBL/GenBank/DDBJ databases">
        <authorList>
            <consortium name="Pathogen Informatics"/>
        </authorList>
    </citation>
    <scope>NUCLEOTIDE SEQUENCE [LARGE SCALE GENOMIC DNA]</scope>
    <source>
        <strain evidence="12">Lake Konstanz</strain>
    </source>
</reference>
<keyword evidence="6 10" id="KW-0812">Transmembrane</keyword>
<feature type="transmembrane region" description="Helical" evidence="10">
    <location>
        <begin position="173"/>
        <end position="190"/>
    </location>
</feature>
<dbReference type="Gene3D" id="1.20.1280.290">
    <property type="match status" value="2"/>
</dbReference>
<comment type="subcellular location">
    <subcellularLocation>
        <location evidence="1">Cell membrane</location>
        <topology evidence="1">Multi-pass membrane protein</topology>
    </subcellularLocation>
</comment>
<sequence>MDFNTAVSWIGTVTGGLLFIAPIVTIRKLAAAKDVGAMTCVYYIMQLLNCVAWTSYGSLVGSGAVVVCNLWGGATAIYCALTYLRILRVGEAEGRKNSHVTYDRSFRLCGVALAISVGFCVILLIAASMSMNTANSIAGLVAGTLSVSMLASPLESVKHIIASKSAEVLSPPTLAMALLNGFVWTFYGLLTTDPFIAVPNGLGMIFTTLLGSLLLRYGRGSGVRLTSPNLAAVRVTAVPLDTPQTSDGAAKETQVIATPTDPSAEPLPISLALNRSMGGSTVIEAAKEV</sequence>
<evidence type="ECO:0000313" key="11">
    <source>
        <dbReference type="EMBL" id="CUG91890.1"/>
    </source>
</evidence>
<dbReference type="PANTHER" id="PTHR10791:SF30">
    <property type="entry name" value="SUGAR TRANSPORTER SWEET1"/>
    <property type="match status" value="1"/>
</dbReference>
<dbReference type="GO" id="GO:0005886">
    <property type="term" value="C:plasma membrane"/>
    <property type="evidence" value="ECO:0007669"/>
    <property type="project" value="UniProtKB-SubCell"/>
</dbReference>
<keyword evidence="7" id="KW-0677">Repeat</keyword>
<evidence type="ECO:0000256" key="4">
    <source>
        <dbReference type="ARBA" id="ARBA00022475"/>
    </source>
</evidence>
<proteinExistence type="inferred from homology"/>
<feature type="transmembrane region" description="Helical" evidence="10">
    <location>
        <begin position="133"/>
        <end position="152"/>
    </location>
</feature>
<keyword evidence="4" id="KW-1003">Cell membrane</keyword>
<evidence type="ECO:0000256" key="8">
    <source>
        <dbReference type="ARBA" id="ARBA00022989"/>
    </source>
</evidence>
<protein>
    <submittedName>
        <fullName evidence="11">Sugar efflux transporter, putative</fullName>
    </submittedName>
</protein>
<dbReference type="OrthoDB" id="409725at2759"/>
<dbReference type="VEuPathDB" id="TriTrypDB:BSAL_02435"/>
<dbReference type="PANTHER" id="PTHR10791">
    <property type="entry name" value="RAG1-ACTIVATING PROTEIN 1"/>
    <property type="match status" value="1"/>
</dbReference>
<keyword evidence="8 10" id="KW-1133">Transmembrane helix</keyword>
<accession>A0A0S4JP06</accession>
<evidence type="ECO:0000256" key="6">
    <source>
        <dbReference type="ARBA" id="ARBA00022692"/>
    </source>
</evidence>
<name>A0A0S4JP06_BODSA</name>
<dbReference type="InterPro" id="IPR004316">
    <property type="entry name" value="SWEET_rpt"/>
</dbReference>
<evidence type="ECO:0000256" key="7">
    <source>
        <dbReference type="ARBA" id="ARBA00022737"/>
    </source>
</evidence>
<evidence type="ECO:0000256" key="5">
    <source>
        <dbReference type="ARBA" id="ARBA00022597"/>
    </source>
</evidence>
<feature type="transmembrane region" description="Helical" evidence="10">
    <location>
        <begin position="6"/>
        <end position="24"/>
    </location>
</feature>
<dbReference type="OMA" id="MIFCNCY"/>
<evidence type="ECO:0000256" key="3">
    <source>
        <dbReference type="ARBA" id="ARBA00022448"/>
    </source>
</evidence>
<dbReference type="Pfam" id="PF03083">
    <property type="entry name" value="MtN3_slv"/>
    <property type="match status" value="2"/>
</dbReference>
<feature type="transmembrane region" description="Helical" evidence="10">
    <location>
        <begin position="36"/>
        <end position="56"/>
    </location>
</feature>
<dbReference type="AlphaFoldDB" id="A0A0S4JP06"/>
<feature type="transmembrane region" description="Helical" evidence="10">
    <location>
        <begin position="105"/>
        <end position="127"/>
    </location>
</feature>
<evidence type="ECO:0000256" key="1">
    <source>
        <dbReference type="ARBA" id="ARBA00004651"/>
    </source>
</evidence>
<gene>
    <name evidence="11" type="ORF">BSAL_02435</name>
</gene>
<evidence type="ECO:0000313" key="12">
    <source>
        <dbReference type="Proteomes" id="UP000051952"/>
    </source>
</evidence>
<dbReference type="Proteomes" id="UP000051952">
    <property type="component" value="Unassembled WGS sequence"/>
</dbReference>
<dbReference type="InterPro" id="IPR047664">
    <property type="entry name" value="SWEET"/>
</dbReference>
<feature type="transmembrane region" description="Helical" evidence="10">
    <location>
        <begin position="196"/>
        <end position="215"/>
    </location>
</feature>